<gene>
    <name evidence="1" type="ORF">RchiOBHm_Chr4g0424781</name>
</gene>
<name>A0A2P6QYZ3_ROSCH</name>
<reference evidence="1 2" key="1">
    <citation type="journal article" date="2018" name="Nat. Genet.">
        <title>The Rosa genome provides new insights in the design of modern roses.</title>
        <authorList>
            <person name="Bendahmane M."/>
        </authorList>
    </citation>
    <scope>NUCLEOTIDE SEQUENCE [LARGE SCALE GENOMIC DNA]</scope>
    <source>
        <strain evidence="2">cv. Old Blush</strain>
    </source>
</reference>
<sequence length="74" mass="8860">MLLTHLNRITRGHSMVNILDIKEEYLLKLGQMDQQVEDNLHNSHRVECIVWVKLIIRLISKGWKVLNMKFNFPF</sequence>
<dbReference type="AlphaFoldDB" id="A0A2P6QYZ3"/>
<dbReference type="Gramene" id="PRQ39402">
    <property type="protein sequence ID" value="PRQ39402"/>
    <property type="gene ID" value="RchiOBHm_Chr4g0424781"/>
</dbReference>
<protein>
    <submittedName>
        <fullName evidence="1">Uncharacterized protein</fullName>
    </submittedName>
</protein>
<evidence type="ECO:0000313" key="1">
    <source>
        <dbReference type="EMBL" id="PRQ39402.1"/>
    </source>
</evidence>
<proteinExistence type="predicted"/>
<dbReference type="Proteomes" id="UP000238479">
    <property type="component" value="Chromosome 4"/>
</dbReference>
<evidence type="ECO:0000313" key="2">
    <source>
        <dbReference type="Proteomes" id="UP000238479"/>
    </source>
</evidence>
<dbReference type="EMBL" id="PDCK01000042">
    <property type="protein sequence ID" value="PRQ39402.1"/>
    <property type="molecule type" value="Genomic_DNA"/>
</dbReference>
<comment type="caution">
    <text evidence="1">The sequence shown here is derived from an EMBL/GenBank/DDBJ whole genome shotgun (WGS) entry which is preliminary data.</text>
</comment>
<keyword evidence="2" id="KW-1185">Reference proteome</keyword>
<organism evidence="1 2">
    <name type="scientific">Rosa chinensis</name>
    <name type="common">China rose</name>
    <dbReference type="NCBI Taxonomy" id="74649"/>
    <lineage>
        <taxon>Eukaryota</taxon>
        <taxon>Viridiplantae</taxon>
        <taxon>Streptophyta</taxon>
        <taxon>Embryophyta</taxon>
        <taxon>Tracheophyta</taxon>
        <taxon>Spermatophyta</taxon>
        <taxon>Magnoliopsida</taxon>
        <taxon>eudicotyledons</taxon>
        <taxon>Gunneridae</taxon>
        <taxon>Pentapetalae</taxon>
        <taxon>rosids</taxon>
        <taxon>fabids</taxon>
        <taxon>Rosales</taxon>
        <taxon>Rosaceae</taxon>
        <taxon>Rosoideae</taxon>
        <taxon>Rosoideae incertae sedis</taxon>
        <taxon>Rosa</taxon>
    </lineage>
</organism>
<accession>A0A2P6QYZ3</accession>